<dbReference type="EMBL" id="UINC01188438">
    <property type="protein sequence ID" value="SVE01656.1"/>
    <property type="molecule type" value="Genomic_DNA"/>
</dbReference>
<feature type="domain" description="Peptidoglycan binding-like" evidence="1">
    <location>
        <begin position="45"/>
        <end position="100"/>
    </location>
</feature>
<dbReference type="InterPro" id="IPR002477">
    <property type="entry name" value="Peptidoglycan-bd-like"/>
</dbReference>
<dbReference type="Gene3D" id="1.10.101.10">
    <property type="entry name" value="PGBD-like superfamily/PGBD"/>
    <property type="match status" value="1"/>
</dbReference>
<sequence length="102" mass="11715">EVKSDIPEPEVVKKEPKMDWLGLVRLLNKLRDEVQTSPIKYRERSERVKILQRRLGAVGFDAGIPDGIFGRGTRRAVKHFQRVSRLKADGHVGPATWKALWE</sequence>
<accession>A0A383A161</accession>
<reference evidence="2" key="1">
    <citation type="submission" date="2018-05" db="EMBL/GenBank/DDBJ databases">
        <authorList>
            <person name="Lanie J.A."/>
            <person name="Ng W.-L."/>
            <person name="Kazmierczak K.M."/>
            <person name="Andrzejewski T.M."/>
            <person name="Davidsen T.M."/>
            <person name="Wayne K.J."/>
            <person name="Tettelin H."/>
            <person name="Glass J.I."/>
            <person name="Rusch D."/>
            <person name="Podicherti R."/>
            <person name="Tsui H.-C.T."/>
            <person name="Winkler M.E."/>
        </authorList>
    </citation>
    <scope>NUCLEOTIDE SEQUENCE</scope>
</reference>
<dbReference type="InterPro" id="IPR036366">
    <property type="entry name" value="PGBDSf"/>
</dbReference>
<name>A0A383A161_9ZZZZ</name>
<dbReference type="AlphaFoldDB" id="A0A383A161"/>
<feature type="non-terminal residue" evidence="2">
    <location>
        <position position="1"/>
    </location>
</feature>
<proteinExistence type="predicted"/>
<organism evidence="2">
    <name type="scientific">marine metagenome</name>
    <dbReference type="NCBI Taxonomy" id="408172"/>
    <lineage>
        <taxon>unclassified sequences</taxon>
        <taxon>metagenomes</taxon>
        <taxon>ecological metagenomes</taxon>
    </lineage>
</organism>
<dbReference type="Pfam" id="PF01471">
    <property type="entry name" value="PG_binding_1"/>
    <property type="match status" value="1"/>
</dbReference>
<gene>
    <name evidence="2" type="ORF">METZ01_LOCUS454510</name>
</gene>
<dbReference type="InterPro" id="IPR036365">
    <property type="entry name" value="PGBD-like_sf"/>
</dbReference>
<evidence type="ECO:0000313" key="2">
    <source>
        <dbReference type="EMBL" id="SVE01656.1"/>
    </source>
</evidence>
<evidence type="ECO:0000259" key="1">
    <source>
        <dbReference type="Pfam" id="PF01471"/>
    </source>
</evidence>
<dbReference type="SUPFAM" id="SSF47090">
    <property type="entry name" value="PGBD-like"/>
    <property type="match status" value="1"/>
</dbReference>
<protein>
    <recommendedName>
        <fullName evidence="1">Peptidoglycan binding-like domain-containing protein</fullName>
    </recommendedName>
</protein>